<protein>
    <submittedName>
        <fullName evidence="2">Nicotinamide-nucleotide amidase</fullName>
        <ecNumber evidence="2">3.5.1.42</ecNumber>
    </submittedName>
</protein>
<proteinExistence type="predicted"/>
<comment type="caution">
    <text evidence="2">The sequence shown here is derived from an EMBL/GenBank/DDBJ whole genome shotgun (WGS) entry which is preliminary data.</text>
</comment>
<keyword evidence="2" id="KW-0378">Hydrolase</keyword>
<reference evidence="2 3" key="1">
    <citation type="submission" date="2020-07" db="EMBL/GenBank/DDBJ databases">
        <title>Sequencing the genomes of 1000 actinobacteria strains.</title>
        <authorList>
            <person name="Klenk H.-P."/>
        </authorList>
    </citation>
    <scope>NUCLEOTIDE SEQUENCE [LARGE SCALE GENOMIC DNA]</scope>
    <source>
        <strain evidence="2 3">DSM 103164</strain>
    </source>
</reference>
<dbReference type="AlphaFoldDB" id="A0A7Z0DBD7"/>
<dbReference type="GO" id="GO:0019159">
    <property type="term" value="F:nicotinamide-nucleotide amidase activity"/>
    <property type="evidence" value="ECO:0007669"/>
    <property type="project" value="UniProtKB-EC"/>
</dbReference>
<gene>
    <name evidence="2" type="ORF">GGQ54_003054</name>
</gene>
<dbReference type="InterPro" id="IPR036653">
    <property type="entry name" value="CinA-like_C"/>
</dbReference>
<dbReference type="EMBL" id="JACBZS010000001">
    <property type="protein sequence ID" value="NYI72494.1"/>
    <property type="molecule type" value="Genomic_DNA"/>
</dbReference>
<dbReference type="Pfam" id="PF02464">
    <property type="entry name" value="CinA"/>
    <property type="match status" value="1"/>
</dbReference>
<evidence type="ECO:0000259" key="1">
    <source>
        <dbReference type="Pfam" id="PF02464"/>
    </source>
</evidence>
<evidence type="ECO:0000313" key="2">
    <source>
        <dbReference type="EMBL" id="NYI72494.1"/>
    </source>
</evidence>
<dbReference type="RefSeq" id="WP_179446157.1">
    <property type="nucleotide sequence ID" value="NZ_JACBZS010000001.1"/>
</dbReference>
<accession>A0A7Z0DBD7</accession>
<keyword evidence="3" id="KW-1185">Reference proteome</keyword>
<name>A0A7Z0DBD7_9ACTN</name>
<dbReference type="EC" id="3.5.1.42" evidence="2"/>
<dbReference type="Gene3D" id="3.90.950.20">
    <property type="entry name" value="CinA-like"/>
    <property type="match status" value="1"/>
</dbReference>
<feature type="domain" description="CinA C-terminal" evidence="1">
    <location>
        <begin position="7"/>
        <end position="157"/>
    </location>
</feature>
<organism evidence="2 3">
    <name type="scientific">Naumannella cuiyingiana</name>
    <dbReference type="NCBI Taxonomy" id="1347891"/>
    <lineage>
        <taxon>Bacteria</taxon>
        <taxon>Bacillati</taxon>
        <taxon>Actinomycetota</taxon>
        <taxon>Actinomycetes</taxon>
        <taxon>Propionibacteriales</taxon>
        <taxon>Propionibacteriaceae</taxon>
        <taxon>Naumannella</taxon>
    </lineage>
</organism>
<dbReference type="InterPro" id="IPR008136">
    <property type="entry name" value="CinA_C"/>
</dbReference>
<sequence length="167" mass="16317">MILPDAAAAVAALRAAGRTAATCESLTGGLLGAAITAVPGASVVYRGGLITYATDSKETLAGVPARVLARYGAVSPETAELLADGARRRLGADVAVALTGVAGPDPQEGHPAGTVWVGWADGRDRGADRVTVAAAAVAAGRSEVRYAAATAALARLVDLGAAASGGE</sequence>
<dbReference type="Proteomes" id="UP000527616">
    <property type="component" value="Unassembled WGS sequence"/>
</dbReference>
<evidence type="ECO:0000313" key="3">
    <source>
        <dbReference type="Proteomes" id="UP000527616"/>
    </source>
</evidence>
<dbReference type="NCBIfam" id="TIGR00199">
    <property type="entry name" value="PncC_domain"/>
    <property type="match status" value="1"/>
</dbReference>
<dbReference type="SUPFAM" id="SSF142433">
    <property type="entry name" value="CinA-like"/>
    <property type="match status" value="1"/>
</dbReference>